<sequence length="197" mass="22109">MAVTGSLIGLYTLAKATKSLQRKTDPTPETAPLETTPDSETTPTPVPHNNSKPSEKPSDQLNSNKPRTKKLRRRRSPRRLVIYLKETVHQPASVIPPLSPAAESPTGSYESLSTLSTLIVNEYPVKQSQEQLPLTLKTQLISNYKTVTASWITLLVIALVLQYQYLESQKYGKWTRQDLDVWSIINGGQQQRRTIPM</sequence>
<feature type="compositionally biased region" description="Basic residues" evidence="1">
    <location>
        <begin position="66"/>
        <end position="76"/>
    </location>
</feature>
<gene>
    <name evidence="2" type="ORF">BCR33DRAFT_720479</name>
</gene>
<evidence type="ECO:0000256" key="1">
    <source>
        <dbReference type="SAM" id="MobiDB-lite"/>
    </source>
</evidence>
<dbReference type="EMBL" id="MCGO01000042">
    <property type="protein sequence ID" value="ORY38801.1"/>
    <property type="molecule type" value="Genomic_DNA"/>
</dbReference>
<feature type="region of interest" description="Disordered" evidence="1">
    <location>
        <begin position="17"/>
        <end position="76"/>
    </location>
</feature>
<evidence type="ECO:0000313" key="2">
    <source>
        <dbReference type="EMBL" id="ORY38801.1"/>
    </source>
</evidence>
<accession>A0A1Y2BVK9</accession>
<reference evidence="2 3" key="1">
    <citation type="submission" date="2016-07" db="EMBL/GenBank/DDBJ databases">
        <title>Pervasive Adenine N6-methylation of Active Genes in Fungi.</title>
        <authorList>
            <consortium name="DOE Joint Genome Institute"/>
            <person name="Mondo S.J."/>
            <person name="Dannebaum R.O."/>
            <person name="Kuo R.C."/>
            <person name="Labutti K."/>
            <person name="Haridas S."/>
            <person name="Kuo A."/>
            <person name="Salamov A."/>
            <person name="Ahrendt S.R."/>
            <person name="Lipzen A."/>
            <person name="Sullivan W."/>
            <person name="Andreopoulos W.B."/>
            <person name="Clum A."/>
            <person name="Lindquist E."/>
            <person name="Daum C."/>
            <person name="Ramamoorthy G.K."/>
            <person name="Gryganskyi A."/>
            <person name="Culley D."/>
            <person name="Magnuson J.K."/>
            <person name="James T.Y."/>
            <person name="O'Malley M.A."/>
            <person name="Stajich J.E."/>
            <person name="Spatafora J.W."/>
            <person name="Visel A."/>
            <person name="Grigoriev I.V."/>
        </authorList>
    </citation>
    <scope>NUCLEOTIDE SEQUENCE [LARGE SCALE GENOMIC DNA]</scope>
    <source>
        <strain evidence="2 3">JEL800</strain>
    </source>
</reference>
<dbReference type="Proteomes" id="UP000193642">
    <property type="component" value="Unassembled WGS sequence"/>
</dbReference>
<name>A0A1Y2BVK9_9FUNG</name>
<proteinExistence type="predicted"/>
<organism evidence="2 3">
    <name type="scientific">Rhizoclosmatium globosum</name>
    <dbReference type="NCBI Taxonomy" id="329046"/>
    <lineage>
        <taxon>Eukaryota</taxon>
        <taxon>Fungi</taxon>
        <taxon>Fungi incertae sedis</taxon>
        <taxon>Chytridiomycota</taxon>
        <taxon>Chytridiomycota incertae sedis</taxon>
        <taxon>Chytridiomycetes</taxon>
        <taxon>Chytridiales</taxon>
        <taxon>Chytriomycetaceae</taxon>
        <taxon>Rhizoclosmatium</taxon>
    </lineage>
</organism>
<dbReference type="AlphaFoldDB" id="A0A1Y2BVK9"/>
<evidence type="ECO:0000313" key="3">
    <source>
        <dbReference type="Proteomes" id="UP000193642"/>
    </source>
</evidence>
<keyword evidence="3" id="KW-1185">Reference proteome</keyword>
<protein>
    <submittedName>
        <fullName evidence="2">Uncharacterized protein</fullName>
    </submittedName>
</protein>
<comment type="caution">
    <text evidence="2">The sequence shown here is derived from an EMBL/GenBank/DDBJ whole genome shotgun (WGS) entry which is preliminary data.</text>
</comment>
<feature type="compositionally biased region" description="Low complexity" evidence="1">
    <location>
        <begin position="27"/>
        <end position="43"/>
    </location>
</feature>